<dbReference type="Proteomes" id="UP000029221">
    <property type="component" value="Unassembled WGS sequence"/>
</dbReference>
<proteinExistence type="predicted"/>
<dbReference type="Gene3D" id="3.40.50.300">
    <property type="entry name" value="P-loop containing nucleotide triphosphate hydrolases"/>
    <property type="match status" value="1"/>
</dbReference>
<accession>A0A090Q169</accession>
<name>A0A090Q169_9FLAO</name>
<keyword evidence="1" id="KW-0548">Nucleotidyltransferase</keyword>
<dbReference type="PANTHER" id="PTHR11669">
    <property type="entry name" value="REPLICATION FACTOR C / DNA POLYMERASE III GAMMA-TAU SUBUNIT"/>
    <property type="match status" value="1"/>
</dbReference>
<dbReference type="InterPro" id="IPR027417">
    <property type="entry name" value="P-loop_NTPase"/>
</dbReference>
<dbReference type="AlphaFoldDB" id="A0A090Q169"/>
<sequence length="375" mass="42356">MRKESILGLEHIKKHLLSTVENGRIAHAQLFVGPSGSGTLPLAIFYARAILCQKNPDRCHIQMDQLAHPDLHFSFPSASTKETGSKATSDDYLKSFRSFVKEHPYGNISAWAKYVDLEKKNIEIKVGEGELIMKKLSLKSYEGGYKVLIMWQADRMNSEAANKLLKLIEEPPKNTVILLVAENTDRMLNTIISRCQVIEVPKLPVSVITTGLQLQNSLNENESTAIARQANGDFFKALELASNISEDNEFEELLIKWVRTAYQAKTKPSAITELINWATAISSLNREKQQRFLNYAIEFFRQAMLLNYKADRIVYLNPKTGFDLKKFAPFITGNRMIAVQEQIETSLYHIQRNGNGKVILTDLAIGMTRILHGPS</sequence>
<dbReference type="EC" id="2.7.7.7" evidence="1"/>
<dbReference type="STRING" id="319236.BST91_11225"/>
<comment type="caution">
    <text evidence="1">The sequence shown here is derived from an EMBL/GenBank/DDBJ whole genome shotgun (WGS) entry which is preliminary data.</text>
</comment>
<dbReference type="RefSeq" id="WP_042276747.1">
    <property type="nucleotide sequence ID" value="NZ_BBML01000001.1"/>
</dbReference>
<dbReference type="Pfam" id="PF13177">
    <property type="entry name" value="DNA_pol3_delta2"/>
    <property type="match status" value="1"/>
</dbReference>
<dbReference type="EMBL" id="BBML01000001">
    <property type="protein sequence ID" value="GAK95922.1"/>
    <property type="molecule type" value="Genomic_DNA"/>
</dbReference>
<evidence type="ECO:0000313" key="2">
    <source>
        <dbReference type="Proteomes" id="UP000029221"/>
    </source>
</evidence>
<dbReference type="GO" id="GO:0003887">
    <property type="term" value="F:DNA-directed DNA polymerase activity"/>
    <property type="evidence" value="ECO:0007669"/>
    <property type="project" value="UniProtKB-EC"/>
</dbReference>
<dbReference type="SUPFAM" id="SSF52540">
    <property type="entry name" value="P-loop containing nucleoside triphosphate hydrolases"/>
    <property type="match status" value="1"/>
</dbReference>
<dbReference type="eggNOG" id="COG0470">
    <property type="taxonomic scope" value="Bacteria"/>
</dbReference>
<protein>
    <submittedName>
        <fullName evidence="1">DNA polymerase III delta prime subunit</fullName>
        <ecNumber evidence="1">2.7.7.7</ecNumber>
    </submittedName>
</protein>
<dbReference type="GO" id="GO:0006261">
    <property type="term" value="P:DNA-templated DNA replication"/>
    <property type="evidence" value="ECO:0007669"/>
    <property type="project" value="TreeGrafter"/>
</dbReference>
<keyword evidence="1" id="KW-0808">Transferase</keyword>
<dbReference type="PANTHER" id="PTHR11669:SF8">
    <property type="entry name" value="DNA POLYMERASE III SUBUNIT DELTA"/>
    <property type="match status" value="1"/>
</dbReference>
<evidence type="ECO:0000313" key="1">
    <source>
        <dbReference type="EMBL" id="GAK95922.1"/>
    </source>
</evidence>
<organism evidence="1 2">
    <name type="scientific">Nonlabens tegetincola</name>
    <dbReference type="NCBI Taxonomy" id="323273"/>
    <lineage>
        <taxon>Bacteria</taxon>
        <taxon>Pseudomonadati</taxon>
        <taxon>Bacteroidota</taxon>
        <taxon>Flavobacteriia</taxon>
        <taxon>Flavobacteriales</taxon>
        <taxon>Flavobacteriaceae</taxon>
        <taxon>Nonlabens</taxon>
    </lineage>
</organism>
<dbReference type="InterPro" id="IPR050238">
    <property type="entry name" value="DNA_Rep/Repair_Clamp_Loader"/>
</dbReference>
<reference evidence="1" key="1">
    <citation type="journal article" date="2014" name="Genome Announc.">
        <title>Draft Genome Sequences of Marine Flavobacterium Nonlabens Strains NR17, NR24, NR27, NR32, NR33, and Ara13.</title>
        <authorList>
            <person name="Nakanishi M."/>
            <person name="Meirelles P."/>
            <person name="Suzuki R."/>
            <person name="Takatani N."/>
            <person name="Mino S."/>
            <person name="Suda W."/>
            <person name="Oshima K."/>
            <person name="Hattori M."/>
            <person name="Ohkuma M."/>
            <person name="Hosokawa M."/>
            <person name="Miyashita K."/>
            <person name="Thompson F.L."/>
            <person name="Niwa A."/>
            <person name="Sawabe T."/>
            <person name="Sawabe T."/>
        </authorList>
    </citation>
    <scope>NUCLEOTIDE SEQUENCE [LARGE SCALE GENOMIC DNA]</scope>
    <source>
        <strain evidence="1">JCM 19294</strain>
    </source>
</reference>
<gene>
    <name evidence="1" type="ORF">JCM19294_2704</name>
</gene>
<keyword evidence="2" id="KW-1185">Reference proteome</keyword>